<dbReference type="Pfam" id="PF13738">
    <property type="entry name" value="Pyr_redox_3"/>
    <property type="match status" value="1"/>
</dbReference>
<organism evidence="2 3">
    <name type="scientific">Mycena sanguinolenta</name>
    <dbReference type="NCBI Taxonomy" id="230812"/>
    <lineage>
        <taxon>Eukaryota</taxon>
        <taxon>Fungi</taxon>
        <taxon>Dikarya</taxon>
        <taxon>Basidiomycota</taxon>
        <taxon>Agaricomycotina</taxon>
        <taxon>Agaricomycetes</taxon>
        <taxon>Agaricomycetidae</taxon>
        <taxon>Agaricales</taxon>
        <taxon>Marasmiineae</taxon>
        <taxon>Mycenaceae</taxon>
        <taxon>Mycena</taxon>
    </lineage>
</organism>
<dbReference type="Gene3D" id="3.50.50.60">
    <property type="entry name" value="FAD/NAD(P)-binding domain"/>
    <property type="match status" value="2"/>
</dbReference>
<evidence type="ECO:0000313" key="3">
    <source>
        <dbReference type="Proteomes" id="UP000623467"/>
    </source>
</evidence>
<evidence type="ECO:0000313" key="2">
    <source>
        <dbReference type="EMBL" id="KAF7337737.1"/>
    </source>
</evidence>
<accession>A0A8H7CJ06</accession>
<dbReference type="GO" id="GO:0004497">
    <property type="term" value="F:monooxygenase activity"/>
    <property type="evidence" value="ECO:0007669"/>
    <property type="project" value="TreeGrafter"/>
</dbReference>
<keyword evidence="1" id="KW-0560">Oxidoreductase</keyword>
<dbReference type="PANTHER" id="PTHR43539:SF68">
    <property type="entry name" value="FLAVIN-BINDING MONOOXYGENASE-LIKE PROTEIN (AFU_ORTHOLOGUE AFUA_4G09220)"/>
    <property type="match status" value="1"/>
</dbReference>
<dbReference type="GO" id="GO:0050660">
    <property type="term" value="F:flavin adenine dinucleotide binding"/>
    <property type="evidence" value="ECO:0007669"/>
    <property type="project" value="TreeGrafter"/>
</dbReference>
<gene>
    <name evidence="2" type="ORF">MSAN_02247300</name>
</gene>
<keyword evidence="3" id="KW-1185">Reference proteome</keyword>
<sequence>MVQAISNISELPGTFVSLELTTIFEETEALDVAKAIAPAISELLFHPSKRSIDTLFHPDAFWRDHVALSWSLRTFHPSSVISDKILPLLIRAEIIPSSIVLQETQVHAITFPNGVSVVRAPFKFWTAKPRAECTAAFKLIRMKNGDVKVFTVTTAIQELALAPWRKVPSDEIPLEIPSTVPTSLDVLVVGGGHAGLSISAYLKSLGIKFAMVEKYPAIGDSWAKRYDSTTLHTTRLFGGLPFVPFPSDYPEFVPAKLIAAYYAKYVQDLQLPAYPGRDCVSAVWDDTQSQWTVTLEAAGGTEAISAKIIVFAVGMGGRRPIIPHFAGKDLFLGELLHSSAYKDASSWSSKRVAIIGSSTTACDVALDCSRVGADATIIQRGPTRIYPQEHAKTVQALFWNTEMPIEVGDVIATEDPMVLQATLSELVLGQLKATYKRVYFSVQFVARLTRCNSPEYYEGLRKAGFLATVDGSVHQQVFCRYGAHYPDVGACRAIIHGEIKVKSGAEIKAITPTGIAFSDGTQVDADVILYATGFEKDVRTAVATIIGAEQAALLEPVWGVDAEGEMRGVWRPSGHDRIWFHGGELQTMRYYGKFLAVQIAAEIAKVRPTPCRA</sequence>
<comment type="caution">
    <text evidence="2">The sequence shown here is derived from an EMBL/GenBank/DDBJ whole genome shotgun (WGS) entry which is preliminary data.</text>
</comment>
<dbReference type="PRINTS" id="PR00469">
    <property type="entry name" value="PNDRDTASEII"/>
</dbReference>
<reference evidence="2" key="1">
    <citation type="submission" date="2020-05" db="EMBL/GenBank/DDBJ databases">
        <title>Mycena genomes resolve the evolution of fungal bioluminescence.</title>
        <authorList>
            <person name="Tsai I.J."/>
        </authorList>
    </citation>
    <scope>NUCLEOTIDE SEQUENCE</scope>
    <source>
        <strain evidence="2">160909Yilan</strain>
    </source>
</reference>
<dbReference type="InterPro" id="IPR050982">
    <property type="entry name" value="Auxin_biosynth/cation_transpt"/>
</dbReference>
<protein>
    <recommendedName>
        <fullName evidence="4">FAD/NAD(P)-binding domain-containing protein</fullName>
    </recommendedName>
</protein>
<proteinExistence type="predicted"/>
<dbReference type="PANTHER" id="PTHR43539">
    <property type="entry name" value="FLAVIN-BINDING MONOOXYGENASE-LIKE PROTEIN (AFU_ORTHOLOGUE AFUA_4G09220)"/>
    <property type="match status" value="1"/>
</dbReference>
<dbReference type="OrthoDB" id="74360at2759"/>
<dbReference type="InterPro" id="IPR036188">
    <property type="entry name" value="FAD/NAD-bd_sf"/>
</dbReference>
<dbReference type="Proteomes" id="UP000623467">
    <property type="component" value="Unassembled WGS sequence"/>
</dbReference>
<dbReference type="SUPFAM" id="SSF51905">
    <property type="entry name" value="FAD/NAD(P)-binding domain"/>
    <property type="match status" value="2"/>
</dbReference>
<evidence type="ECO:0008006" key="4">
    <source>
        <dbReference type="Google" id="ProtNLM"/>
    </source>
</evidence>
<dbReference type="EMBL" id="JACAZH010000033">
    <property type="protein sequence ID" value="KAF7337737.1"/>
    <property type="molecule type" value="Genomic_DNA"/>
</dbReference>
<evidence type="ECO:0000256" key="1">
    <source>
        <dbReference type="ARBA" id="ARBA00023002"/>
    </source>
</evidence>
<name>A0A8H7CJ06_9AGAR</name>
<dbReference type="AlphaFoldDB" id="A0A8H7CJ06"/>